<sequence length="244" mass="26789">MIKPNPLSFSSFVAAIALILGTSPASATPLTSLPDGDYSDRSLTLRKSGSVVIGVRSRDSICFRGRLVNGRMATGWDGPVFGDRSGNFRRRFWLNFDTQFPINANQLTPASQVDRTALNRCTDIFRPIVNLGINVGMADSAVQSQLRRLNWRRTSAFPNVVRGIYPEHGKRWRDHWNFDGSDVTCDGGGNLCVLTWQKGDVSLSVLLAVGLATDPPVVEICVTDLQSFNTSCQFSRAGDNNGYQ</sequence>
<gene>
    <name evidence="2" type="ORF">IQ249_21985</name>
</gene>
<proteinExistence type="predicted"/>
<accession>A0A8J7E1K6</accession>
<feature type="chain" id="PRO_5035311138" evidence="1">
    <location>
        <begin position="28"/>
        <end position="244"/>
    </location>
</feature>
<organism evidence="2 3">
    <name type="scientific">Lusitaniella coriacea LEGE 07157</name>
    <dbReference type="NCBI Taxonomy" id="945747"/>
    <lineage>
        <taxon>Bacteria</taxon>
        <taxon>Bacillati</taxon>
        <taxon>Cyanobacteriota</taxon>
        <taxon>Cyanophyceae</taxon>
        <taxon>Spirulinales</taxon>
        <taxon>Lusitaniellaceae</taxon>
        <taxon>Lusitaniella</taxon>
    </lineage>
</organism>
<protein>
    <submittedName>
        <fullName evidence="2">Uncharacterized protein</fullName>
    </submittedName>
</protein>
<keyword evidence="3" id="KW-1185">Reference proteome</keyword>
<dbReference type="EMBL" id="JADEWZ010000052">
    <property type="protein sequence ID" value="MBE9118563.1"/>
    <property type="molecule type" value="Genomic_DNA"/>
</dbReference>
<evidence type="ECO:0000256" key="1">
    <source>
        <dbReference type="SAM" id="SignalP"/>
    </source>
</evidence>
<reference evidence="2" key="1">
    <citation type="submission" date="2020-10" db="EMBL/GenBank/DDBJ databases">
        <authorList>
            <person name="Castelo-Branco R."/>
            <person name="Eusebio N."/>
            <person name="Adriana R."/>
            <person name="Vieira A."/>
            <person name="Brugerolle De Fraissinette N."/>
            <person name="Rezende De Castro R."/>
            <person name="Schneider M.P."/>
            <person name="Vasconcelos V."/>
            <person name="Leao P.N."/>
        </authorList>
    </citation>
    <scope>NUCLEOTIDE SEQUENCE</scope>
    <source>
        <strain evidence="2">LEGE 07157</strain>
    </source>
</reference>
<evidence type="ECO:0000313" key="3">
    <source>
        <dbReference type="Proteomes" id="UP000654482"/>
    </source>
</evidence>
<dbReference type="AlphaFoldDB" id="A0A8J7E1K6"/>
<comment type="caution">
    <text evidence="2">The sequence shown here is derived from an EMBL/GenBank/DDBJ whole genome shotgun (WGS) entry which is preliminary data.</text>
</comment>
<feature type="signal peptide" evidence="1">
    <location>
        <begin position="1"/>
        <end position="27"/>
    </location>
</feature>
<dbReference type="Proteomes" id="UP000654482">
    <property type="component" value="Unassembled WGS sequence"/>
</dbReference>
<name>A0A8J7E1K6_9CYAN</name>
<dbReference type="RefSeq" id="WP_194031647.1">
    <property type="nucleotide sequence ID" value="NZ_JADEWZ010000052.1"/>
</dbReference>
<evidence type="ECO:0000313" key="2">
    <source>
        <dbReference type="EMBL" id="MBE9118563.1"/>
    </source>
</evidence>
<keyword evidence="1" id="KW-0732">Signal</keyword>